<proteinExistence type="predicted"/>
<organism evidence="1 2">
    <name type="scientific">Natronocella acetinitrilica</name>
    <dbReference type="NCBI Taxonomy" id="414046"/>
    <lineage>
        <taxon>Bacteria</taxon>
        <taxon>Pseudomonadati</taxon>
        <taxon>Pseudomonadota</taxon>
        <taxon>Gammaproteobacteria</taxon>
        <taxon>Chromatiales</taxon>
        <taxon>Ectothiorhodospiraceae</taxon>
        <taxon>Natronocella</taxon>
    </lineage>
</organism>
<keyword evidence="2" id="KW-1185">Reference proteome</keyword>
<reference evidence="1" key="1">
    <citation type="submission" date="2022-03" db="EMBL/GenBank/DDBJ databases">
        <title>Genomic Encyclopedia of Type Strains, Phase III (KMG-III): the genomes of soil and plant-associated and newly described type strains.</title>
        <authorList>
            <person name="Whitman W."/>
        </authorList>
    </citation>
    <scope>NUCLEOTIDE SEQUENCE</scope>
    <source>
        <strain evidence="1">ANL 6-2</strain>
    </source>
</reference>
<dbReference type="AlphaFoldDB" id="A0AAE3G4Y7"/>
<dbReference type="Proteomes" id="UP001205843">
    <property type="component" value="Unassembled WGS sequence"/>
</dbReference>
<evidence type="ECO:0000313" key="1">
    <source>
        <dbReference type="EMBL" id="MCP1674488.1"/>
    </source>
</evidence>
<gene>
    <name evidence="1" type="ORF">J2T57_001590</name>
</gene>
<evidence type="ECO:0000313" key="2">
    <source>
        <dbReference type="Proteomes" id="UP001205843"/>
    </source>
</evidence>
<protein>
    <submittedName>
        <fullName evidence="1">Uncharacterized protein</fullName>
    </submittedName>
</protein>
<accession>A0AAE3G4Y7</accession>
<sequence>MTEPQQYLNQYECPECQNLWDDVWDSACDDDCGECGLRHISPYESTDLPCEASRSATG</sequence>
<dbReference type="RefSeq" id="WP_253476515.1">
    <property type="nucleotide sequence ID" value="NZ_JALJXV010000003.1"/>
</dbReference>
<dbReference type="EMBL" id="JALJXV010000003">
    <property type="protein sequence ID" value="MCP1674488.1"/>
    <property type="molecule type" value="Genomic_DNA"/>
</dbReference>
<comment type="caution">
    <text evidence="1">The sequence shown here is derived from an EMBL/GenBank/DDBJ whole genome shotgun (WGS) entry which is preliminary data.</text>
</comment>
<name>A0AAE3G4Y7_9GAMM</name>